<dbReference type="EMBL" id="CAXDID020000026">
    <property type="protein sequence ID" value="CAL5990829.1"/>
    <property type="molecule type" value="Genomic_DNA"/>
</dbReference>
<gene>
    <name evidence="1" type="ORF">HINF_LOCUS11661</name>
</gene>
<organism evidence="1 2">
    <name type="scientific">Hexamita inflata</name>
    <dbReference type="NCBI Taxonomy" id="28002"/>
    <lineage>
        <taxon>Eukaryota</taxon>
        <taxon>Metamonada</taxon>
        <taxon>Diplomonadida</taxon>
        <taxon>Hexamitidae</taxon>
        <taxon>Hexamitinae</taxon>
        <taxon>Hexamita</taxon>
    </lineage>
</organism>
<reference evidence="1 2" key="1">
    <citation type="submission" date="2024-07" db="EMBL/GenBank/DDBJ databases">
        <authorList>
            <person name="Akdeniz Z."/>
        </authorList>
    </citation>
    <scope>NUCLEOTIDE SEQUENCE [LARGE SCALE GENOMIC DNA]</scope>
</reference>
<evidence type="ECO:0000313" key="1">
    <source>
        <dbReference type="EMBL" id="CAL5990829.1"/>
    </source>
</evidence>
<accession>A0ABP1HBN7</accession>
<keyword evidence="2" id="KW-1185">Reference proteome</keyword>
<proteinExistence type="predicted"/>
<name>A0ABP1HBN7_9EUKA</name>
<dbReference type="Proteomes" id="UP001642409">
    <property type="component" value="Unassembled WGS sequence"/>
</dbReference>
<sequence length="120" mass="13927">MVNIRNYDIIQHVIQQQDLSIQSVDYCNTNSLKITSNLIILHVSTRESKLNRSQFSRLMYDNLLQTTSISLSGQFKLQQNHFEILISESCNNSQITCELILFDILQNSFSPVLGQQEVFW</sequence>
<evidence type="ECO:0000313" key="2">
    <source>
        <dbReference type="Proteomes" id="UP001642409"/>
    </source>
</evidence>
<comment type="caution">
    <text evidence="1">The sequence shown here is derived from an EMBL/GenBank/DDBJ whole genome shotgun (WGS) entry which is preliminary data.</text>
</comment>
<protein>
    <submittedName>
        <fullName evidence="1">Hypothetical_protein</fullName>
    </submittedName>
</protein>